<dbReference type="HOGENOM" id="CLU_007946_9_2_11"/>
<evidence type="ECO:0000313" key="10">
    <source>
        <dbReference type="Proteomes" id="UP000003822"/>
    </source>
</evidence>
<dbReference type="Proteomes" id="UP000003822">
    <property type="component" value="Unassembled WGS sequence"/>
</dbReference>
<evidence type="ECO:0000256" key="2">
    <source>
        <dbReference type="ARBA" id="ARBA00022448"/>
    </source>
</evidence>
<evidence type="ECO:0000256" key="6">
    <source>
        <dbReference type="ARBA" id="ARBA00023136"/>
    </source>
</evidence>
<dbReference type="EMBL" id="ACRN01000001">
    <property type="protein sequence ID" value="EHM89548.1"/>
    <property type="molecule type" value="Genomic_DNA"/>
</dbReference>
<feature type="transmembrane region" description="Helical" evidence="7">
    <location>
        <begin position="152"/>
        <end position="176"/>
    </location>
</feature>
<feature type="transmembrane region" description="Helical" evidence="7">
    <location>
        <begin position="434"/>
        <end position="455"/>
    </location>
</feature>
<dbReference type="PROSITE" id="PS00218">
    <property type="entry name" value="AMINO_ACID_PERMEASE_1"/>
    <property type="match status" value="1"/>
</dbReference>
<feature type="transmembrane region" description="Helical" evidence="7">
    <location>
        <begin position="47"/>
        <end position="67"/>
    </location>
</feature>
<keyword evidence="2" id="KW-0813">Transport</keyword>
<proteinExistence type="predicted"/>
<evidence type="ECO:0000259" key="8">
    <source>
        <dbReference type="Pfam" id="PF00324"/>
    </source>
</evidence>
<feature type="transmembrane region" description="Helical" evidence="7">
    <location>
        <begin position="394"/>
        <end position="413"/>
    </location>
</feature>
<organism evidence="9 10">
    <name type="scientific">Actinomyces graevenitzii C83</name>
    <dbReference type="NCBI Taxonomy" id="435830"/>
    <lineage>
        <taxon>Bacteria</taxon>
        <taxon>Bacillati</taxon>
        <taxon>Actinomycetota</taxon>
        <taxon>Actinomycetes</taxon>
        <taxon>Actinomycetales</taxon>
        <taxon>Actinomycetaceae</taxon>
        <taxon>Actinomyces</taxon>
    </lineage>
</organism>
<dbReference type="GO" id="GO:0006865">
    <property type="term" value="P:amino acid transport"/>
    <property type="evidence" value="ECO:0007669"/>
    <property type="project" value="UniProtKB-KW"/>
</dbReference>
<dbReference type="Gene3D" id="1.20.1740.10">
    <property type="entry name" value="Amino acid/polyamine transporter I"/>
    <property type="match status" value="1"/>
</dbReference>
<keyword evidence="10" id="KW-1185">Reference proteome</keyword>
<reference evidence="9 10" key="1">
    <citation type="submission" date="2011-10" db="EMBL/GenBank/DDBJ databases">
        <title>The Genome Sequence of Actinomyces graevenitzii C83.</title>
        <authorList>
            <consortium name="The Broad Institute Genome Sequencing Platform"/>
            <consortium name="The Broad Institute Genome Sequencing Center for Infectious Disease"/>
            <person name="Earl A."/>
            <person name="Ward D."/>
            <person name="Feldgarden M."/>
            <person name="Gevers D."/>
            <person name="Sibley C.D."/>
            <person name="Field T.R."/>
            <person name="Grinwis M."/>
            <person name="Eshaghurshan C.S."/>
            <person name="Surette M.G."/>
            <person name="Young S.K."/>
            <person name="Zeng Q."/>
            <person name="Gargeya S."/>
            <person name="Fitzgerald M."/>
            <person name="Haas B."/>
            <person name="Abouelleil A."/>
            <person name="Alvarado L."/>
            <person name="Arachchi H.M."/>
            <person name="Berlin A."/>
            <person name="Brown A."/>
            <person name="Chapman S.B."/>
            <person name="Chen Z."/>
            <person name="Dunbar C."/>
            <person name="Freedman E."/>
            <person name="Gearin G."/>
            <person name="Goldberg J."/>
            <person name="Griggs A."/>
            <person name="Gujja S."/>
            <person name="Heiman D."/>
            <person name="Howarth C."/>
            <person name="Larson L."/>
            <person name="Lui A."/>
            <person name="MacDonald P.J.P."/>
            <person name="Montmayeur A."/>
            <person name="Murphy C."/>
            <person name="Neiman D."/>
            <person name="Pearson M."/>
            <person name="Priest M."/>
            <person name="Roberts A."/>
            <person name="Saif S."/>
            <person name="Shea T."/>
            <person name="Shenoy N."/>
            <person name="Sisk P."/>
            <person name="Stolte C."/>
            <person name="Sykes S."/>
            <person name="Wortman J."/>
            <person name="Nusbaum C."/>
            <person name="Birren B."/>
        </authorList>
    </citation>
    <scope>NUCLEOTIDE SEQUENCE [LARGE SCALE GENOMIC DNA]</scope>
    <source>
        <strain evidence="9 10">C83</strain>
    </source>
</reference>
<dbReference type="PANTHER" id="PTHR43495">
    <property type="entry name" value="GABA PERMEASE"/>
    <property type="match status" value="1"/>
</dbReference>
<dbReference type="Pfam" id="PF00324">
    <property type="entry name" value="AA_permease"/>
    <property type="match status" value="2"/>
</dbReference>
<evidence type="ECO:0000256" key="1">
    <source>
        <dbReference type="ARBA" id="ARBA00004141"/>
    </source>
</evidence>
<feature type="transmembrane region" description="Helical" evidence="7">
    <location>
        <begin position="94"/>
        <end position="116"/>
    </location>
</feature>
<protein>
    <recommendedName>
        <fullName evidence="8">Amino acid permease/ SLC12A domain-containing protein</fullName>
    </recommendedName>
</protein>
<keyword evidence="4" id="KW-0029">Amino-acid transport</keyword>
<dbReference type="PIRSF" id="PIRSF006060">
    <property type="entry name" value="AA_transporter"/>
    <property type="match status" value="1"/>
</dbReference>
<dbReference type="GO" id="GO:0055085">
    <property type="term" value="P:transmembrane transport"/>
    <property type="evidence" value="ECO:0007669"/>
    <property type="project" value="InterPro"/>
</dbReference>
<keyword evidence="6 7" id="KW-0472">Membrane</keyword>
<feature type="transmembrane region" description="Helical" evidence="7">
    <location>
        <begin position="122"/>
        <end position="140"/>
    </location>
</feature>
<keyword evidence="5 7" id="KW-1133">Transmembrane helix</keyword>
<evidence type="ECO:0000256" key="4">
    <source>
        <dbReference type="ARBA" id="ARBA00022970"/>
    </source>
</evidence>
<accession>G9PCT4</accession>
<keyword evidence="3 7" id="KW-0812">Transmembrane</keyword>
<dbReference type="PATRIC" id="fig|435830.3.peg.203"/>
<gene>
    <name evidence="9" type="ORF">HMPREF0045_00213</name>
</gene>
<dbReference type="AlphaFoldDB" id="G9PCT4"/>
<feature type="domain" description="Amino acid permease/ SLC12A" evidence="8">
    <location>
        <begin position="364"/>
        <end position="459"/>
    </location>
</feature>
<dbReference type="STRING" id="435830.HMPREF0045_00213"/>
<dbReference type="eggNOG" id="COG1113">
    <property type="taxonomic scope" value="Bacteria"/>
</dbReference>
<feature type="transmembrane region" description="Helical" evidence="7">
    <location>
        <begin position="461"/>
        <end position="479"/>
    </location>
</feature>
<dbReference type="InterPro" id="IPR004840">
    <property type="entry name" value="Amino_acid_permease_CS"/>
</dbReference>
<feature type="domain" description="Amino acid permease/ SLC12A" evidence="8">
    <location>
        <begin position="16"/>
        <end position="320"/>
    </location>
</feature>
<dbReference type="PANTHER" id="PTHR43495:SF5">
    <property type="entry name" value="GAMMA-AMINOBUTYRIC ACID PERMEASE"/>
    <property type="match status" value="1"/>
</dbReference>
<feature type="transmembrane region" description="Helical" evidence="7">
    <location>
        <begin position="280"/>
        <end position="304"/>
    </location>
</feature>
<sequence length="487" mass="51408">MTTPAKAPRGNLKNSHLSMMALGSAIGAGFFLGTGVAISQAGPAVLISYALAALIAISVMYCLAELASALPSSGSFSTYAQAGIGRWAGFTVGWMYWFMLIMVLGLEITGAATIFIGWFPQVPQWVIALAIVVVLGGINLRTAGEFGTIEAWLAGIKVAAIAVFLLVGLGLVFNIIPGRTLSLSHNLLGEGGFAPAGVGGIVLGLLAVVTSFGGIEIVTIAAAEAEDAKAAMGAAIRQVVWRIMVFYIGTVTLLVLLLPWNSAEMKNNPLAAVLNMAGVPAVGLIMEIIVFIALISSFSANVYASSRLAYSLSARNMGSTWLLGKKAGAQSDQSEQNPQNEPVNQDTSAILTQEEELTGDMTYGRTPRRAVWISILLSLVSVALNWYVPDQLLGILLNAIGLILLVAWLFIVISQIRLHHKLEKLGIIAIRTPLWPWLSWAALAGVVAVFGLLATTASGRGNLVVIATMTLIAVITFKIRERVVGKV</sequence>
<feature type="transmembrane region" description="Helical" evidence="7">
    <location>
        <begin position="370"/>
        <end position="388"/>
    </location>
</feature>
<evidence type="ECO:0000256" key="3">
    <source>
        <dbReference type="ARBA" id="ARBA00022692"/>
    </source>
</evidence>
<name>G9PCT4_9ACTO</name>
<feature type="transmembrane region" description="Helical" evidence="7">
    <location>
        <begin position="196"/>
        <end position="218"/>
    </location>
</feature>
<comment type="subcellular location">
    <subcellularLocation>
        <location evidence="1">Membrane</location>
        <topology evidence="1">Multi-pass membrane protein</topology>
    </subcellularLocation>
</comment>
<evidence type="ECO:0000256" key="5">
    <source>
        <dbReference type="ARBA" id="ARBA00022989"/>
    </source>
</evidence>
<evidence type="ECO:0000313" key="9">
    <source>
        <dbReference type="EMBL" id="EHM89548.1"/>
    </source>
</evidence>
<dbReference type="InterPro" id="IPR004841">
    <property type="entry name" value="AA-permease/SLC12A_dom"/>
</dbReference>
<evidence type="ECO:0000256" key="7">
    <source>
        <dbReference type="SAM" id="Phobius"/>
    </source>
</evidence>
<feature type="transmembrane region" description="Helical" evidence="7">
    <location>
        <begin position="239"/>
        <end position="260"/>
    </location>
</feature>
<dbReference type="GO" id="GO:0016020">
    <property type="term" value="C:membrane"/>
    <property type="evidence" value="ECO:0007669"/>
    <property type="project" value="UniProtKB-SubCell"/>
</dbReference>
<comment type="caution">
    <text evidence="9">The sequence shown here is derived from an EMBL/GenBank/DDBJ whole genome shotgun (WGS) entry which is preliminary data.</text>
</comment>